<feature type="compositionally biased region" description="Basic and acidic residues" evidence="1">
    <location>
        <begin position="478"/>
        <end position="493"/>
    </location>
</feature>
<dbReference type="InterPro" id="IPR016181">
    <property type="entry name" value="Acyl_CoA_acyltransferase"/>
</dbReference>
<feature type="compositionally biased region" description="Basic and acidic residues" evidence="1">
    <location>
        <begin position="453"/>
        <end position="462"/>
    </location>
</feature>
<dbReference type="Pfam" id="PF13480">
    <property type="entry name" value="Acetyltransf_6"/>
    <property type="match status" value="1"/>
</dbReference>
<gene>
    <name evidence="3" type="ORF">HFV08_10580</name>
</gene>
<proteinExistence type="predicted"/>
<evidence type="ECO:0000313" key="3">
    <source>
        <dbReference type="EMBL" id="NKI41678.1"/>
    </source>
</evidence>
<keyword evidence="4" id="KW-1185">Reference proteome</keyword>
<name>A0ABX1H0V9_9ACTN</name>
<feature type="region of interest" description="Disordered" evidence="1">
    <location>
        <begin position="394"/>
        <end position="542"/>
    </location>
</feature>
<feature type="compositionally biased region" description="Basic residues" evidence="1">
    <location>
        <begin position="463"/>
        <end position="474"/>
    </location>
</feature>
<feature type="domain" description="BioF2-like acetyltransferase" evidence="2">
    <location>
        <begin position="197"/>
        <end position="343"/>
    </location>
</feature>
<organism evidence="3 4">
    <name type="scientific">Streptomyces physcomitrii</name>
    <dbReference type="NCBI Taxonomy" id="2724184"/>
    <lineage>
        <taxon>Bacteria</taxon>
        <taxon>Bacillati</taxon>
        <taxon>Actinomycetota</taxon>
        <taxon>Actinomycetes</taxon>
        <taxon>Kitasatosporales</taxon>
        <taxon>Streptomycetaceae</taxon>
        <taxon>Streptomyces</taxon>
    </lineage>
</organism>
<dbReference type="Proteomes" id="UP000772196">
    <property type="component" value="Unassembled WGS sequence"/>
</dbReference>
<evidence type="ECO:0000313" key="4">
    <source>
        <dbReference type="Proteomes" id="UP000772196"/>
    </source>
</evidence>
<comment type="caution">
    <text evidence="3">The sequence shown here is derived from an EMBL/GenBank/DDBJ whole genome shotgun (WGS) entry which is preliminary data.</text>
</comment>
<reference evidence="3 4" key="1">
    <citation type="submission" date="2020-04" db="EMBL/GenBank/DDBJ databases">
        <title>Phylogenetic Diversity and Antibacterial Activity against Ralstonia solanacearum of Endophytic Actinomycete Isolated from Moss.</title>
        <authorList>
            <person name="Zhuang X."/>
        </authorList>
    </citation>
    <scope>NUCLEOTIDE SEQUENCE [LARGE SCALE GENOMIC DNA]</scope>
    <source>
        <strain evidence="3 4">LD120</strain>
    </source>
</reference>
<dbReference type="InterPro" id="IPR038740">
    <property type="entry name" value="BioF2-like_GNAT_dom"/>
</dbReference>
<feature type="compositionally biased region" description="Low complexity" evidence="1">
    <location>
        <begin position="522"/>
        <end position="533"/>
    </location>
</feature>
<dbReference type="EMBL" id="JAAWWP010000005">
    <property type="protein sequence ID" value="NKI41678.1"/>
    <property type="molecule type" value="Genomic_DNA"/>
</dbReference>
<feature type="compositionally biased region" description="Basic and acidic residues" evidence="1">
    <location>
        <begin position="413"/>
        <end position="427"/>
    </location>
</feature>
<accession>A0ABX1H0V9</accession>
<dbReference type="SUPFAM" id="SSF55729">
    <property type="entry name" value="Acyl-CoA N-acyltransferases (Nat)"/>
    <property type="match status" value="1"/>
</dbReference>
<evidence type="ECO:0000259" key="2">
    <source>
        <dbReference type="Pfam" id="PF13480"/>
    </source>
</evidence>
<protein>
    <submittedName>
        <fullName evidence="3">GNAT family N-acetyltransferase</fullName>
    </submittedName>
</protein>
<sequence length="542" mass="58130">MSSALGTGLPRAGARRAPSAAADAAGQSAVFGWCRTQSEFAALAPEWERLYDNCRSATPFQSHAWLHSWWRAYGTRGRLRLALVRDGAGRLLAVAPLRAVRWPVPALVPLGSAVTDFMDVLLDDDHRGAAAEALVRGLSAAARTRLLDLGEARPGAATALLYEAWPGPRRILDDSVCLQLPAVPLESLLTRLAAPRAQRVRAKLRKLDALGIEQRPVPAAEAEQAVRTLLRLHRLQWQGRGVTAEHLRPRFAEHLVGAAGRMVAAGQARLTEFRLDGEVAAVDLSLRGPRLRGGYLYGADPRLRERKADVATMLLRSVLADCPDTGAPGGILSLLRGEEPYKHHWRPDTAVNRRYLLASRSTAPLLTAVTLDAAARQRARALRAAWRERTWAAPWERGERNGTGKRAGQRALGPEEKAKGPEQRSKAPDAQGRNGKGRNGKEPDGKAPGGKASDGKRPDAKAPVRKAPVRKAPVRKAPVREAPIREAALREAPIRQAPPRKAGVEAASSSPARSGQGGGKSAAPAPRTAPDAGAGRGADRES</sequence>
<evidence type="ECO:0000256" key="1">
    <source>
        <dbReference type="SAM" id="MobiDB-lite"/>
    </source>
</evidence>